<comment type="caution">
    <text evidence="1">The sequence shown here is derived from an EMBL/GenBank/DDBJ whole genome shotgun (WGS) entry which is preliminary data.</text>
</comment>
<dbReference type="EMBL" id="MFDE01000047">
    <property type="protein sequence ID" value="OGE37272.1"/>
    <property type="molecule type" value="Genomic_DNA"/>
</dbReference>
<gene>
    <name evidence="1" type="ORF">A3F00_00880</name>
</gene>
<dbReference type="Proteomes" id="UP000176527">
    <property type="component" value="Unassembled WGS sequence"/>
</dbReference>
<evidence type="ECO:0000313" key="2">
    <source>
        <dbReference type="Proteomes" id="UP000176527"/>
    </source>
</evidence>
<sequence>MTKEQLLDTKLRGYTGRDLELISSYSDGNIDNIITRGPIKRFKIIIDLETQRKTLELYRDWVAQKISGKWVFAESSSKMSDGCWSYYIAVNELDIQTTSVGDEFIQTYNDILTRKPIQIKAIIYAPGNNITLRDTTG</sequence>
<proteinExistence type="predicted"/>
<protein>
    <submittedName>
        <fullName evidence="1">Uncharacterized protein</fullName>
    </submittedName>
</protein>
<reference evidence="1 2" key="1">
    <citation type="journal article" date="2016" name="Nat. Commun.">
        <title>Thousands of microbial genomes shed light on interconnected biogeochemical processes in an aquifer system.</title>
        <authorList>
            <person name="Anantharaman K."/>
            <person name="Brown C.T."/>
            <person name="Hug L.A."/>
            <person name="Sharon I."/>
            <person name="Castelle C.J."/>
            <person name="Probst A.J."/>
            <person name="Thomas B.C."/>
            <person name="Singh A."/>
            <person name="Wilkins M.J."/>
            <person name="Karaoz U."/>
            <person name="Brodie E.L."/>
            <person name="Williams K.H."/>
            <person name="Hubbard S.S."/>
            <person name="Banfield J.F."/>
        </authorList>
    </citation>
    <scope>NUCLEOTIDE SEQUENCE [LARGE SCALE GENOMIC DNA]</scope>
</reference>
<dbReference type="AlphaFoldDB" id="A0A1F5K8K2"/>
<organism evidence="1 2">
    <name type="scientific">Candidatus Daviesbacteria bacterium RIFCSPHIGHO2_12_FULL_37_11</name>
    <dbReference type="NCBI Taxonomy" id="1797777"/>
    <lineage>
        <taxon>Bacteria</taxon>
        <taxon>Candidatus Daviesiibacteriota</taxon>
    </lineage>
</organism>
<name>A0A1F5K8K2_9BACT</name>
<evidence type="ECO:0000313" key="1">
    <source>
        <dbReference type="EMBL" id="OGE37272.1"/>
    </source>
</evidence>
<accession>A0A1F5K8K2</accession>